<keyword evidence="5 10" id="KW-0812">Transmembrane</keyword>
<accession>A0A5P3VVE8</accession>
<dbReference type="GO" id="GO:0005886">
    <property type="term" value="C:plasma membrane"/>
    <property type="evidence" value="ECO:0007669"/>
    <property type="project" value="UniProtKB-SubCell"/>
</dbReference>
<keyword evidence="7 10" id="KW-0472">Membrane</keyword>
<evidence type="ECO:0000256" key="4">
    <source>
        <dbReference type="ARBA" id="ARBA00022679"/>
    </source>
</evidence>
<dbReference type="SUPFAM" id="SSF53448">
    <property type="entry name" value="Nucleotide-diphospho-sugar transferases"/>
    <property type="match status" value="1"/>
</dbReference>
<dbReference type="GO" id="GO:0016757">
    <property type="term" value="F:glycosyltransferase activity"/>
    <property type="evidence" value="ECO:0007669"/>
    <property type="project" value="UniProtKB-KW"/>
</dbReference>
<keyword evidence="2" id="KW-1003">Cell membrane</keyword>
<keyword evidence="6 10" id="KW-1133">Transmembrane helix</keyword>
<evidence type="ECO:0000256" key="9">
    <source>
        <dbReference type="SAM" id="MobiDB-lite"/>
    </source>
</evidence>
<evidence type="ECO:0000256" key="6">
    <source>
        <dbReference type="ARBA" id="ARBA00022989"/>
    </source>
</evidence>
<evidence type="ECO:0000256" key="10">
    <source>
        <dbReference type="SAM" id="Phobius"/>
    </source>
</evidence>
<dbReference type="EMBL" id="CP032520">
    <property type="protein sequence ID" value="QEZ48729.1"/>
    <property type="molecule type" value="Genomic_DNA"/>
</dbReference>
<sequence>MSTPSPLPETMSVVVPIFNEEAVLQQFHARLCCVMAKLSFDYEIIYVDDGSRDRSLAILQQIKAGDERVGVVELSRNFGKEAALTAGLDVSRGDAVVIIDADLQDPPELIPSLIEKWHEGFDVVYATRTSRDGETFLKKFTAHWFYRMMGRLSETDIPADTGDFRLMSRRAVSALCQLREQHRFMKGLYSWIGFRQAAVYYRRDARALGQTKFNYRKLLRFAIDGITSFSTVPLKLATSVGLLVAIPSFAMAVFIVAKTLLFGDPVRGYPSMMTAMLLLGGLQLVFLGVLGEYVGRLFNETKRRPVYLTASYMAPSMPQFGVDGDIARTVAQDPRALQSLSYVHPAEPRRPGETAPYDATPAPALPKSRLVPLR</sequence>
<dbReference type="Proteomes" id="UP000325743">
    <property type="component" value="Plasmid unnamed1"/>
</dbReference>
<dbReference type="InterPro" id="IPR050256">
    <property type="entry name" value="Glycosyltransferase_2"/>
</dbReference>
<dbReference type="CDD" id="cd04187">
    <property type="entry name" value="DPM1_like_bac"/>
    <property type="match status" value="1"/>
</dbReference>
<protein>
    <submittedName>
        <fullName evidence="12">Glycosyltransferase</fullName>
    </submittedName>
</protein>
<dbReference type="FunFam" id="3.90.550.10:FF:000079">
    <property type="entry name" value="Probable glycosyl transferase"/>
    <property type="match status" value="1"/>
</dbReference>
<dbReference type="PANTHER" id="PTHR48090:SF1">
    <property type="entry name" value="PROPHAGE BACTOPRENOL GLUCOSYL TRANSFERASE HOMOLOG"/>
    <property type="match status" value="1"/>
</dbReference>
<feature type="transmembrane region" description="Helical" evidence="10">
    <location>
        <begin position="236"/>
        <end position="257"/>
    </location>
</feature>
<evidence type="ECO:0000256" key="1">
    <source>
        <dbReference type="ARBA" id="ARBA00004651"/>
    </source>
</evidence>
<evidence type="ECO:0000256" key="8">
    <source>
        <dbReference type="ARBA" id="ARBA00038152"/>
    </source>
</evidence>
<dbReference type="InterPro" id="IPR001173">
    <property type="entry name" value="Glyco_trans_2-like"/>
</dbReference>
<evidence type="ECO:0000313" key="13">
    <source>
        <dbReference type="Proteomes" id="UP000325743"/>
    </source>
</evidence>
<dbReference type="InterPro" id="IPR029044">
    <property type="entry name" value="Nucleotide-diphossugar_trans"/>
</dbReference>
<keyword evidence="12" id="KW-0614">Plasmid</keyword>
<comment type="subcellular location">
    <subcellularLocation>
        <location evidence="1">Cell membrane</location>
        <topology evidence="1">Multi-pass membrane protein</topology>
    </subcellularLocation>
</comment>
<evidence type="ECO:0000313" key="12">
    <source>
        <dbReference type="EMBL" id="QEZ48729.1"/>
    </source>
</evidence>
<dbReference type="Pfam" id="PF00535">
    <property type="entry name" value="Glycos_transf_2"/>
    <property type="match status" value="1"/>
</dbReference>
<evidence type="ECO:0000256" key="2">
    <source>
        <dbReference type="ARBA" id="ARBA00022475"/>
    </source>
</evidence>
<feature type="transmembrane region" description="Helical" evidence="10">
    <location>
        <begin position="269"/>
        <end position="294"/>
    </location>
</feature>
<evidence type="ECO:0000256" key="7">
    <source>
        <dbReference type="ARBA" id="ARBA00023136"/>
    </source>
</evidence>
<comment type="similarity">
    <text evidence="8">Belongs to the glycosyltransferase 2 family. GtrB subfamily.</text>
</comment>
<proteinExistence type="inferred from homology"/>
<feature type="domain" description="Glycosyltransferase 2-like" evidence="11">
    <location>
        <begin position="12"/>
        <end position="173"/>
    </location>
</feature>
<name>A0A5P3VVE8_9BURK</name>
<dbReference type="Gene3D" id="3.90.550.10">
    <property type="entry name" value="Spore Coat Polysaccharide Biosynthesis Protein SpsA, Chain A"/>
    <property type="match status" value="1"/>
</dbReference>
<dbReference type="RefSeq" id="WP_151072969.1">
    <property type="nucleotide sequence ID" value="NZ_CP032520.1"/>
</dbReference>
<evidence type="ECO:0000256" key="3">
    <source>
        <dbReference type="ARBA" id="ARBA00022676"/>
    </source>
</evidence>
<dbReference type="PANTHER" id="PTHR48090">
    <property type="entry name" value="UNDECAPRENYL-PHOSPHATE 4-DEOXY-4-FORMAMIDO-L-ARABINOSE TRANSFERASE-RELATED"/>
    <property type="match status" value="1"/>
</dbReference>
<feature type="region of interest" description="Disordered" evidence="9">
    <location>
        <begin position="341"/>
        <end position="374"/>
    </location>
</feature>
<evidence type="ECO:0000256" key="5">
    <source>
        <dbReference type="ARBA" id="ARBA00022692"/>
    </source>
</evidence>
<organism evidence="12 13">
    <name type="scientific">Cupriavidus oxalaticus</name>
    <dbReference type="NCBI Taxonomy" id="96344"/>
    <lineage>
        <taxon>Bacteria</taxon>
        <taxon>Pseudomonadati</taxon>
        <taxon>Pseudomonadota</taxon>
        <taxon>Betaproteobacteria</taxon>
        <taxon>Burkholderiales</taxon>
        <taxon>Burkholderiaceae</taxon>
        <taxon>Cupriavidus</taxon>
    </lineage>
</organism>
<gene>
    <name evidence="12" type="ORF">D2917_31080</name>
</gene>
<evidence type="ECO:0000259" key="11">
    <source>
        <dbReference type="Pfam" id="PF00535"/>
    </source>
</evidence>
<keyword evidence="3" id="KW-0328">Glycosyltransferase</keyword>
<keyword evidence="4 12" id="KW-0808">Transferase</keyword>
<reference evidence="12 13" key="1">
    <citation type="submission" date="2018-09" db="EMBL/GenBank/DDBJ databases">
        <title>Complete genome sequence of Cupriavidus oxalaticus T2, a bacterium capable of phenol tolerance and degradation.</title>
        <authorList>
            <person name="Yan J."/>
        </authorList>
    </citation>
    <scope>NUCLEOTIDE SEQUENCE [LARGE SCALE GENOMIC DNA]</scope>
    <source>
        <strain evidence="12 13">T2</strain>
        <plasmid evidence="12 13">unnamed1</plasmid>
    </source>
</reference>
<dbReference type="AlphaFoldDB" id="A0A5P3VVE8"/>
<geneLocation type="plasmid" evidence="12">
    <name>unnamed1</name>
</geneLocation>